<dbReference type="EnsemblMetazoa" id="RPRC004099-RA">
    <property type="protein sequence ID" value="RPRC004099-PA"/>
    <property type="gene ID" value="RPRC004099"/>
</dbReference>
<organism evidence="4 5">
    <name type="scientific">Rhodnius prolixus</name>
    <name type="common">Triatomid bug</name>
    <dbReference type="NCBI Taxonomy" id="13249"/>
    <lineage>
        <taxon>Eukaryota</taxon>
        <taxon>Metazoa</taxon>
        <taxon>Ecdysozoa</taxon>
        <taxon>Arthropoda</taxon>
        <taxon>Hexapoda</taxon>
        <taxon>Insecta</taxon>
        <taxon>Pterygota</taxon>
        <taxon>Neoptera</taxon>
        <taxon>Paraneoptera</taxon>
        <taxon>Hemiptera</taxon>
        <taxon>Heteroptera</taxon>
        <taxon>Panheteroptera</taxon>
        <taxon>Cimicomorpha</taxon>
        <taxon>Reduviidae</taxon>
        <taxon>Triatominae</taxon>
        <taxon>Rhodnius</taxon>
    </lineage>
</organism>
<dbReference type="InParanoid" id="T1HJ76"/>
<evidence type="ECO:0000313" key="5">
    <source>
        <dbReference type="Proteomes" id="UP000015103"/>
    </source>
</evidence>
<dbReference type="Pfam" id="PF11835">
    <property type="entry name" value="RRM_8"/>
    <property type="match status" value="1"/>
</dbReference>
<reference evidence="4" key="1">
    <citation type="submission" date="2015-05" db="UniProtKB">
        <authorList>
            <consortium name="EnsemblMetazoa"/>
        </authorList>
    </citation>
    <scope>IDENTIFICATION</scope>
</reference>
<dbReference type="EMBL" id="ACPB03025423">
    <property type="status" value="NOT_ANNOTATED_CDS"/>
    <property type="molecule type" value="Genomic_DNA"/>
</dbReference>
<evidence type="ECO:0000259" key="3">
    <source>
        <dbReference type="Pfam" id="PF11835"/>
    </source>
</evidence>
<dbReference type="GO" id="GO:0003723">
    <property type="term" value="F:RNA binding"/>
    <property type="evidence" value="ECO:0007669"/>
    <property type="project" value="UniProtKB-KW"/>
</dbReference>
<dbReference type="HOGENOM" id="CLU_1770349_0_0_1"/>
<dbReference type="InterPro" id="IPR012677">
    <property type="entry name" value="Nucleotide-bd_a/b_plait_sf"/>
</dbReference>
<accession>T1HJ76</accession>
<dbReference type="PANTHER" id="PTHR15592">
    <property type="entry name" value="MATRIN 3/NUCLEAR PROTEIN 220-RELATED"/>
    <property type="match status" value="1"/>
</dbReference>
<name>T1HJ76_RHOPR</name>
<dbReference type="STRING" id="13249.T1HJ76"/>
<dbReference type="eggNOG" id="KOG1190">
    <property type="taxonomic scope" value="Eukaryota"/>
</dbReference>
<feature type="domain" description="PTBP1-like RNA recognition motif 2" evidence="3">
    <location>
        <begin position="84"/>
        <end position="144"/>
    </location>
</feature>
<dbReference type="AlphaFoldDB" id="T1HJ76"/>
<evidence type="ECO:0000313" key="4">
    <source>
        <dbReference type="EnsemblMetazoa" id="RPRC004099-PA"/>
    </source>
</evidence>
<keyword evidence="5" id="KW-1185">Reference proteome</keyword>
<dbReference type="VEuPathDB" id="VectorBase:RPRC004099"/>
<dbReference type="SUPFAM" id="SSF54928">
    <property type="entry name" value="RNA-binding domain, RBD"/>
    <property type="match status" value="1"/>
</dbReference>
<keyword evidence="1" id="KW-0677">Repeat</keyword>
<dbReference type="Gene3D" id="3.30.70.330">
    <property type="match status" value="1"/>
</dbReference>
<evidence type="ECO:0000256" key="2">
    <source>
        <dbReference type="ARBA" id="ARBA00022884"/>
    </source>
</evidence>
<dbReference type="InterPro" id="IPR035979">
    <property type="entry name" value="RBD_domain_sf"/>
</dbReference>
<protein>
    <submittedName>
        <fullName evidence="4">RRM_8 domain-containing protein</fullName>
    </submittedName>
</protein>
<sequence>MSKVHGRFQTLTCSNMLNFNKPHIDTQIYWHATSISIPTGVNDETKWHFYIETILSPKLCSMNASAQAALQAAQALSGHTGDTQGGPSTVLRVVIEHMLYPITLDILYQIFSRFGKVLKIVTFTKNNSFQVLVQYQELVAAQAAKMN</sequence>
<keyword evidence="2" id="KW-0694">RNA-binding</keyword>
<evidence type="ECO:0000256" key="1">
    <source>
        <dbReference type="ARBA" id="ARBA00022737"/>
    </source>
</evidence>
<proteinExistence type="predicted"/>
<dbReference type="Proteomes" id="UP000015103">
    <property type="component" value="Unassembled WGS sequence"/>
</dbReference>
<dbReference type="InterPro" id="IPR021790">
    <property type="entry name" value="PTBP1-like_RRM2"/>
</dbReference>